<feature type="transmembrane region" description="Helical" evidence="1">
    <location>
        <begin position="42"/>
        <end position="62"/>
    </location>
</feature>
<dbReference type="PANTHER" id="PTHR43155:SF2">
    <property type="entry name" value="CYCLIC DI-GMP PHOSPHODIESTERASE PA4108"/>
    <property type="match status" value="1"/>
</dbReference>
<dbReference type="InterPro" id="IPR003607">
    <property type="entry name" value="HD/PDEase_dom"/>
</dbReference>
<dbReference type="SUPFAM" id="SSF55781">
    <property type="entry name" value="GAF domain-like"/>
    <property type="match status" value="1"/>
</dbReference>
<dbReference type="SMART" id="SM00091">
    <property type="entry name" value="PAS"/>
    <property type="match status" value="3"/>
</dbReference>
<dbReference type="InterPro" id="IPR033425">
    <property type="entry name" value="MASE3"/>
</dbReference>
<feature type="transmembrane region" description="Helical" evidence="1">
    <location>
        <begin position="234"/>
        <end position="252"/>
    </location>
</feature>
<dbReference type="Gene3D" id="1.10.3210.10">
    <property type="entry name" value="Hypothetical protein af1432"/>
    <property type="match status" value="1"/>
</dbReference>
<dbReference type="InterPro" id="IPR037522">
    <property type="entry name" value="HD_GYP_dom"/>
</dbReference>
<keyword evidence="1" id="KW-1133">Transmembrane helix</keyword>
<organism evidence="4 5">
    <name type="scientific">Rhodoferax lithotrophicus</name>
    <dbReference type="NCBI Taxonomy" id="2798804"/>
    <lineage>
        <taxon>Bacteria</taxon>
        <taxon>Pseudomonadati</taxon>
        <taxon>Pseudomonadota</taxon>
        <taxon>Betaproteobacteria</taxon>
        <taxon>Burkholderiales</taxon>
        <taxon>Comamonadaceae</taxon>
        <taxon>Rhodoferax</taxon>
    </lineage>
</organism>
<dbReference type="PROSITE" id="PS50112">
    <property type="entry name" value="PAS"/>
    <property type="match status" value="1"/>
</dbReference>
<evidence type="ECO:0008006" key="6">
    <source>
        <dbReference type="Google" id="ProtNLM"/>
    </source>
</evidence>
<dbReference type="CDD" id="cd00130">
    <property type="entry name" value="PAS"/>
    <property type="match status" value="2"/>
</dbReference>
<evidence type="ECO:0000259" key="2">
    <source>
        <dbReference type="PROSITE" id="PS50112"/>
    </source>
</evidence>
<accession>A0ABN6D807</accession>
<reference evidence="4 5" key="1">
    <citation type="journal article" date="2021" name="Microbiol. Spectr.">
        <title>A Single Bacterium Capable of Oxidation and Reduction of Iron at Circumneutral pH.</title>
        <authorList>
            <person name="Kato S."/>
            <person name="Ohkuma M."/>
        </authorList>
    </citation>
    <scope>NUCLEOTIDE SEQUENCE [LARGE SCALE GENOMIC DNA]</scope>
    <source>
        <strain evidence="4 5">MIZ03</strain>
    </source>
</reference>
<dbReference type="PANTHER" id="PTHR43155">
    <property type="entry name" value="CYCLIC DI-GMP PHOSPHODIESTERASE PA4108-RELATED"/>
    <property type="match status" value="1"/>
</dbReference>
<dbReference type="SUPFAM" id="SSF109604">
    <property type="entry name" value="HD-domain/PDEase-like"/>
    <property type="match status" value="1"/>
</dbReference>
<evidence type="ECO:0000259" key="3">
    <source>
        <dbReference type="PROSITE" id="PS51832"/>
    </source>
</evidence>
<dbReference type="InterPro" id="IPR035965">
    <property type="entry name" value="PAS-like_dom_sf"/>
</dbReference>
<keyword evidence="1" id="KW-0472">Membrane</keyword>
<keyword evidence="5" id="KW-1185">Reference proteome</keyword>
<evidence type="ECO:0000313" key="4">
    <source>
        <dbReference type="EMBL" id="BCO28172.1"/>
    </source>
</evidence>
<dbReference type="EMBL" id="AP024238">
    <property type="protein sequence ID" value="BCO28172.1"/>
    <property type="molecule type" value="Genomic_DNA"/>
</dbReference>
<gene>
    <name evidence="4" type="ORF">MIZ03_3069</name>
</gene>
<dbReference type="Pfam" id="PF13487">
    <property type="entry name" value="HD_5"/>
    <property type="match status" value="1"/>
</dbReference>
<dbReference type="Pfam" id="PF17159">
    <property type="entry name" value="MASE3"/>
    <property type="match status" value="1"/>
</dbReference>
<feature type="transmembrane region" description="Helical" evidence="1">
    <location>
        <begin position="74"/>
        <end position="95"/>
    </location>
</feature>
<keyword evidence="1" id="KW-0812">Transmembrane</keyword>
<feature type="domain" description="HD-GYP" evidence="3">
    <location>
        <begin position="966"/>
        <end position="1158"/>
    </location>
</feature>
<sequence>MAVARRFTDLSGLTSWQLVARAVWPPSLLALITWLASDVSYLFGHSLAELFSVVVAMTALLVATTSKHFTRNDFVVYVAVAIGWCAALDLLHTLVFKGMNVLPSDSANPATQFWIAARSMQALALVTAPWLLRRSVWVGWIHLGFGGWSLLCMLLILTGQFPAAYIDGQGLTTFKIVTEYIIIGLLGLALLQFWRERVLMSAHLFASMSMAALAMMVSEFAFTQYVSVYAPSNLVGHLLKIYAYWFVYVALVQSTLRDPFAMLARAASTYDAVPDPTLIVDEHGLIRQANLAAAKHVNCPKEQLVGKDSHDLFHDSHVPAVECPVCCRLSQRTEVFMLELDLPEHRAVECSLAPFEQTINASTWVQVVRDISERRQLAREREILLSNLGERVKELSCLYAVSELMKQPDVSVPELLTAVVQRLPSAFVLPAHVQAAVTCDWGHFGAAGTRIAPRCSLNANFELHGSQVGVLQVWYPDDVTPDGGHFLPEEQALVENVAQMISEKLDRKHATERVQRLSYFYELLSATNHAVIRSRNRDELLQALFDALKANDTFSMFFIALTENGQMPLRLHMYHGFPPERVPQLLQVLGDEHGTWGGIYAQLDDTGKVVLHDVLPVVQQIAPPKNNSFEDWYNYLLHRDISQCAVLPLICEGHIQGVVSLYAMGTSVFDQEQLRLLNEMADDMSFAMNTLQSRAQKLVAEHELKMMATRFEEVFQFSPVPMQIHSLETHRVRAMNRAHAHWLGYTLSEITDEDDWFAKAYPDVELRTRLRSSWQDSVDVASQGQLVTSPELEIQCKDGSVRIARGTMTVVGHDAIIAWTDLTEIRHNERALRDSEQRFRSMVEQSISAIYVYRGGHYIYVNPRYCELIGWPVEALLGQEVARFCTQEPGNLEDLQSAWDELQQGRAAQISCNVMMRRKDGAVIELGLTVQLITWDDDQPAGIVMAQDVTERARNEARIAAYVKQLEASMRGTMQAVSNMVEMRDPYTAGHERRVGLIASALAQEMGWSHERCQNLELLGLVHDIGKIAVPSEILTKPTRLSRLEMELMRGHAQAGYDILKDVPFATPVAEIIRQHHERMNGTGYPQGLKGEQILPEARVLAVADVLESISSHRPYRPALGIEAGLAEIENHRGELYDPAVVDAAVRLIEQKSYVLPD</sequence>
<name>A0ABN6D807_9BURK</name>
<dbReference type="Proteomes" id="UP000824366">
    <property type="component" value="Chromosome"/>
</dbReference>
<dbReference type="Gene3D" id="3.30.450.40">
    <property type="match status" value="1"/>
</dbReference>
<dbReference type="InterPro" id="IPR013656">
    <property type="entry name" value="PAS_4"/>
</dbReference>
<feature type="transmembrane region" description="Helical" evidence="1">
    <location>
        <begin position="18"/>
        <end position="36"/>
    </location>
</feature>
<dbReference type="SMART" id="SM00086">
    <property type="entry name" value="PAC"/>
    <property type="match status" value="1"/>
</dbReference>
<dbReference type="Pfam" id="PF13185">
    <property type="entry name" value="GAF_2"/>
    <property type="match status" value="1"/>
</dbReference>
<dbReference type="Gene3D" id="3.30.450.20">
    <property type="entry name" value="PAS domain"/>
    <property type="match status" value="3"/>
</dbReference>
<feature type="transmembrane region" description="Helical" evidence="1">
    <location>
        <begin position="203"/>
        <end position="222"/>
    </location>
</feature>
<dbReference type="RefSeq" id="WP_223904152.1">
    <property type="nucleotide sequence ID" value="NZ_AP024238.1"/>
</dbReference>
<dbReference type="InterPro" id="IPR029016">
    <property type="entry name" value="GAF-like_dom_sf"/>
</dbReference>
<dbReference type="InterPro" id="IPR000014">
    <property type="entry name" value="PAS"/>
</dbReference>
<proteinExistence type="predicted"/>
<dbReference type="NCBIfam" id="TIGR00229">
    <property type="entry name" value="sensory_box"/>
    <property type="match status" value="2"/>
</dbReference>
<dbReference type="PROSITE" id="PS51832">
    <property type="entry name" value="HD_GYP"/>
    <property type="match status" value="1"/>
</dbReference>
<protein>
    <recommendedName>
        <fullName evidence="6">Cyclic di-GMP phosphodiesterase response regulator RpfG</fullName>
    </recommendedName>
</protein>
<feature type="transmembrane region" description="Helical" evidence="1">
    <location>
        <begin position="173"/>
        <end position="191"/>
    </location>
</feature>
<dbReference type="CDD" id="cd00077">
    <property type="entry name" value="HDc"/>
    <property type="match status" value="1"/>
</dbReference>
<dbReference type="Pfam" id="PF08448">
    <property type="entry name" value="PAS_4"/>
    <property type="match status" value="2"/>
</dbReference>
<dbReference type="InterPro" id="IPR003018">
    <property type="entry name" value="GAF"/>
</dbReference>
<feature type="transmembrane region" description="Helical" evidence="1">
    <location>
        <begin position="139"/>
        <end position="161"/>
    </location>
</feature>
<dbReference type="SUPFAM" id="SSF55785">
    <property type="entry name" value="PYP-like sensor domain (PAS domain)"/>
    <property type="match status" value="3"/>
</dbReference>
<evidence type="ECO:0000313" key="5">
    <source>
        <dbReference type="Proteomes" id="UP000824366"/>
    </source>
</evidence>
<dbReference type="SMART" id="SM00471">
    <property type="entry name" value="HDc"/>
    <property type="match status" value="1"/>
</dbReference>
<feature type="domain" description="PAS" evidence="2">
    <location>
        <begin position="835"/>
        <end position="906"/>
    </location>
</feature>
<dbReference type="InterPro" id="IPR001610">
    <property type="entry name" value="PAC"/>
</dbReference>
<evidence type="ECO:0000256" key="1">
    <source>
        <dbReference type="SAM" id="Phobius"/>
    </source>
</evidence>